<evidence type="ECO:0000259" key="5">
    <source>
        <dbReference type="Pfam" id="PF13649"/>
    </source>
</evidence>
<feature type="domain" description="Methyltransferase" evidence="5">
    <location>
        <begin position="76"/>
        <end position="170"/>
    </location>
</feature>
<evidence type="ECO:0000256" key="1">
    <source>
        <dbReference type="ARBA" id="ARBA00022603"/>
    </source>
</evidence>
<dbReference type="PANTHER" id="PTHR43464:SF19">
    <property type="entry name" value="UBIQUINONE BIOSYNTHESIS O-METHYLTRANSFERASE, MITOCHONDRIAL"/>
    <property type="match status" value="1"/>
</dbReference>
<comment type="caution">
    <text evidence="6">The sequence shown here is derived from an EMBL/GenBank/DDBJ whole genome shotgun (WGS) entry which is preliminary data.</text>
</comment>
<keyword evidence="3" id="KW-0949">S-adenosyl-L-methionine</keyword>
<reference evidence="6 7" key="1">
    <citation type="journal article" date="2019" name="Int. J. Syst. Evol. Microbiol.">
        <title>The Global Catalogue of Microorganisms (GCM) 10K type strain sequencing project: providing services to taxonomists for standard genome sequencing and annotation.</title>
        <authorList>
            <consortium name="The Broad Institute Genomics Platform"/>
            <consortium name="The Broad Institute Genome Sequencing Center for Infectious Disease"/>
            <person name="Wu L."/>
            <person name="Ma J."/>
        </authorList>
    </citation>
    <scope>NUCLEOTIDE SEQUENCE [LARGE SCALE GENOMIC DNA]</scope>
    <source>
        <strain evidence="6 7">JCM 15478</strain>
    </source>
</reference>
<keyword evidence="1" id="KW-0489">Methyltransferase</keyword>
<evidence type="ECO:0000313" key="6">
    <source>
        <dbReference type="EMBL" id="GAA2095369.1"/>
    </source>
</evidence>
<dbReference type="CDD" id="cd02440">
    <property type="entry name" value="AdoMet_MTases"/>
    <property type="match status" value="1"/>
</dbReference>
<accession>A0ABN2WMY9</accession>
<keyword evidence="2" id="KW-0808">Transferase</keyword>
<dbReference type="SUPFAM" id="SSF53335">
    <property type="entry name" value="S-adenosyl-L-methionine-dependent methyltransferases"/>
    <property type="match status" value="1"/>
</dbReference>
<dbReference type="EMBL" id="BAAAPE010000016">
    <property type="protein sequence ID" value="GAA2095369.1"/>
    <property type="molecule type" value="Genomic_DNA"/>
</dbReference>
<sequence length="266" mass="28739">MPEESAPRQQHPEYTAPEYTASPAETMAAVDFDAFYQGKPFVEGLDMAFETPPWVLGEPQPVVVDLESTGALSGHVLDAGCGTGDNALFLASRGHRVTGFDASPAALDQAGKKARERGLEVEFTVSDATRLDELPDGAFDAVLDSGLYHVLAPAQRSAYAQALSRVVRPGARLHMLAAADAEGPKTPLPPPVTAEDLRTHLGPHWDIERIRLTRFTTSFTEESLIRMRPAIRAASGIDVDPAAVEYDGRGRLTSPCWYVRASRRSG</sequence>
<dbReference type="Pfam" id="PF13649">
    <property type="entry name" value="Methyltransf_25"/>
    <property type="match status" value="1"/>
</dbReference>
<dbReference type="Proteomes" id="UP001500016">
    <property type="component" value="Unassembled WGS sequence"/>
</dbReference>
<dbReference type="InterPro" id="IPR041698">
    <property type="entry name" value="Methyltransf_25"/>
</dbReference>
<organism evidence="6 7">
    <name type="scientific">Streptomyces albiaxialis</name>
    <dbReference type="NCBI Taxonomy" id="329523"/>
    <lineage>
        <taxon>Bacteria</taxon>
        <taxon>Bacillati</taxon>
        <taxon>Actinomycetota</taxon>
        <taxon>Actinomycetes</taxon>
        <taxon>Kitasatosporales</taxon>
        <taxon>Streptomycetaceae</taxon>
        <taxon>Streptomyces</taxon>
    </lineage>
</organism>
<feature type="region of interest" description="Disordered" evidence="4">
    <location>
        <begin position="1"/>
        <end position="21"/>
    </location>
</feature>
<dbReference type="Gene3D" id="3.40.50.150">
    <property type="entry name" value="Vaccinia Virus protein VP39"/>
    <property type="match status" value="1"/>
</dbReference>
<evidence type="ECO:0000313" key="7">
    <source>
        <dbReference type="Proteomes" id="UP001500016"/>
    </source>
</evidence>
<dbReference type="PANTHER" id="PTHR43464">
    <property type="entry name" value="METHYLTRANSFERASE"/>
    <property type="match status" value="1"/>
</dbReference>
<evidence type="ECO:0000256" key="2">
    <source>
        <dbReference type="ARBA" id="ARBA00022679"/>
    </source>
</evidence>
<dbReference type="RefSeq" id="WP_344533193.1">
    <property type="nucleotide sequence ID" value="NZ_BAAAPE010000016.1"/>
</dbReference>
<keyword evidence="7" id="KW-1185">Reference proteome</keyword>
<dbReference type="InterPro" id="IPR029063">
    <property type="entry name" value="SAM-dependent_MTases_sf"/>
</dbReference>
<evidence type="ECO:0000256" key="4">
    <source>
        <dbReference type="SAM" id="MobiDB-lite"/>
    </source>
</evidence>
<protein>
    <recommendedName>
        <fullName evidence="5">Methyltransferase domain-containing protein</fullName>
    </recommendedName>
</protein>
<gene>
    <name evidence="6" type="ORF">GCM10009801_64100</name>
</gene>
<proteinExistence type="predicted"/>
<evidence type="ECO:0000256" key="3">
    <source>
        <dbReference type="ARBA" id="ARBA00022691"/>
    </source>
</evidence>
<name>A0ABN2WMY9_9ACTN</name>